<name>A0A364Y8S3_9BACT</name>
<dbReference type="InterPro" id="IPR045494">
    <property type="entry name" value="DUF6436"/>
</dbReference>
<keyword evidence="1" id="KW-0472">Membrane</keyword>
<evidence type="ECO:0000313" key="4">
    <source>
        <dbReference type="Proteomes" id="UP000251889"/>
    </source>
</evidence>
<dbReference type="Gene3D" id="3.40.30.10">
    <property type="entry name" value="Glutaredoxin"/>
    <property type="match status" value="1"/>
</dbReference>
<evidence type="ECO:0000256" key="1">
    <source>
        <dbReference type="SAM" id="Phobius"/>
    </source>
</evidence>
<dbReference type="AlphaFoldDB" id="A0A364Y8S3"/>
<evidence type="ECO:0000259" key="2">
    <source>
        <dbReference type="Pfam" id="PF20029"/>
    </source>
</evidence>
<dbReference type="OrthoDB" id="8897581at2"/>
<evidence type="ECO:0000313" key="3">
    <source>
        <dbReference type="EMBL" id="RAW02250.1"/>
    </source>
</evidence>
<comment type="caution">
    <text evidence="3">The sequence shown here is derived from an EMBL/GenBank/DDBJ whole genome shotgun (WGS) entry which is preliminary data.</text>
</comment>
<protein>
    <submittedName>
        <fullName evidence="3">AhpC/TSA family protein</fullName>
    </submittedName>
</protein>
<dbReference type="PROSITE" id="PS51257">
    <property type="entry name" value="PROKAR_LIPOPROTEIN"/>
    <property type="match status" value="1"/>
</dbReference>
<feature type="domain" description="DUF6436" evidence="2">
    <location>
        <begin position="50"/>
        <end position="193"/>
    </location>
</feature>
<proteinExistence type="predicted"/>
<dbReference type="RefSeq" id="WP_112746073.1">
    <property type="nucleotide sequence ID" value="NZ_QMFY01000002.1"/>
</dbReference>
<dbReference type="Proteomes" id="UP000251889">
    <property type="component" value="Unassembled WGS sequence"/>
</dbReference>
<dbReference type="Pfam" id="PF20029">
    <property type="entry name" value="DUF6436"/>
    <property type="match status" value="1"/>
</dbReference>
<gene>
    <name evidence="3" type="ORF">DQQ10_06825</name>
</gene>
<dbReference type="InterPro" id="IPR036249">
    <property type="entry name" value="Thioredoxin-like_sf"/>
</dbReference>
<organism evidence="3 4">
    <name type="scientific">Pseudochryseolinea flava</name>
    <dbReference type="NCBI Taxonomy" id="2059302"/>
    <lineage>
        <taxon>Bacteria</taxon>
        <taxon>Pseudomonadati</taxon>
        <taxon>Bacteroidota</taxon>
        <taxon>Cytophagia</taxon>
        <taxon>Cytophagales</taxon>
        <taxon>Fulvivirgaceae</taxon>
        <taxon>Pseudochryseolinea</taxon>
    </lineage>
</organism>
<dbReference type="EMBL" id="QMFY01000002">
    <property type="protein sequence ID" value="RAW02250.1"/>
    <property type="molecule type" value="Genomic_DNA"/>
</dbReference>
<sequence length="204" mass="22744">MRRSLRIGAVAIILVGALACVGIIFWQEELRYQLPTSVPDNYREVLIGEHVTLPASFDSTHAQFLHFYNPDCPCSRFNAKHLRSLIGAHRDSIRITIVVASQDEVEAATSEFGEEIDIVIDKQRRITSACGVYSTPQAAIVDSNGNLYYRGNYNASRYCTARATNFAELALLALINNQRPPEFGLLATQSYGCELKKQNVLIAY</sequence>
<feature type="transmembrane region" description="Helical" evidence="1">
    <location>
        <begin position="7"/>
        <end position="26"/>
    </location>
</feature>
<keyword evidence="4" id="KW-1185">Reference proteome</keyword>
<accession>A0A364Y8S3</accession>
<keyword evidence="1" id="KW-0812">Transmembrane</keyword>
<keyword evidence="1" id="KW-1133">Transmembrane helix</keyword>
<dbReference type="SUPFAM" id="SSF52833">
    <property type="entry name" value="Thioredoxin-like"/>
    <property type="match status" value="1"/>
</dbReference>
<reference evidence="3 4" key="1">
    <citation type="submission" date="2018-06" db="EMBL/GenBank/DDBJ databases">
        <title>Chryseolinea flavus sp. nov., a member of the phylum Bacteroidetes isolated from soil.</title>
        <authorList>
            <person name="Li Y."/>
            <person name="Wang J."/>
        </authorList>
    </citation>
    <scope>NUCLEOTIDE SEQUENCE [LARGE SCALE GENOMIC DNA]</scope>
    <source>
        <strain evidence="3 4">SDU1-6</strain>
    </source>
</reference>